<name>A0A9N9P4T3_9GLOM</name>
<evidence type="ECO:0000313" key="1">
    <source>
        <dbReference type="EMBL" id="CAG8803665.1"/>
    </source>
</evidence>
<accession>A0A9N9P4T3</accession>
<feature type="non-terminal residue" evidence="1">
    <location>
        <position position="127"/>
    </location>
</feature>
<sequence>MKQLTLKKHIHNKETQKKRILPNILVEKDGKLIINPSYYKNDFTCSPNSNKLELERSVKKLHTMAESNIDFKHISIYISLASISGGPEIYVKLYWMNEFEATFIKRIVPPKHSYTFAWQYHLTLDSQ</sequence>
<protein>
    <submittedName>
        <fullName evidence="1">7958_t:CDS:1</fullName>
    </submittedName>
</protein>
<reference evidence="1" key="1">
    <citation type="submission" date="2021-06" db="EMBL/GenBank/DDBJ databases">
        <authorList>
            <person name="Kallberg Y."/>
            <person name="Tangrot J."/>
            <person name="Rosling A."/>
        </authorList>
    </citation>
    <scope>NUCLEOTIDE SEQUENCE</scope>
    <source>
        <strain evidence="1">MA453B</strain>
    </source>
</reference>
<dbReference type="Proteomes" id="UP000789405">
    <property type="component" value="Unassembled WGS sequence"/>
</dbReference>
<evidence type="ECO:0000313" key="2">
    <source>
        <dbReference type="Proteomes" id="UP000789405"/>
    </source>
</evidence>
<keyword evidence="2" id="KW-1185">Reference proteome</keyword>
<dbReference type="AlphaFoldDB" id="A0A9N9P4T3"/>
<comment type="caution">
    <text evidence="1">The sequence shown here is derived from an EMBL/GenBank/DDBJ whole genome shotgun (WGS) entry which is preliminary data.</text>
</comment>
<proteinExistence type="predicted"/>
<gene>
    <name evidence="1" type="ORF">DERYTH_LOCUS23932</name>
</gene>
<organism evidence="1 2">
    <name type="scientific">Dentiscutata erythropus</name>
    <dbReference type="NCBI Taxonomy" id="1348616"/>
    <lineage>
        <taxon>Eukaryota</taxon>
        <taxon>Fungi</taxon>
        <taxon>Fungi incertae sedis</taxon>
        <taxon>Mucoromycota</taxon>
        <taxon>Glomeromycotina</taxon>
        <taxon>Glomeromycetes</taxon>
        <taxon>Diversisporales</taxon>
        <taxon>Gigasporaceae</taxon>
        <taxon>Dentiscutata</taxon>
    </lineage>
</organism>
<dbReference type="EMBL" id="CAJVPY010038160">
    <property type="protein sequence ID" value="CAG8803665.1"/>
    <property type="molecule type" value="Genomic_DNA"/>
</dbReference>